<dbReference type="InterPro" id="IPR004263">
    <property type="entry name" value="Exostosin"/>
</dbReference>
<feature type="domain" description="Exostosin GT47" evidence="6">
    <location>
        <begin position="204"/>
        <end position="239"/>
    </location>
</feature>
<protein>
    <recommendedName>
        <fullName evidence="6">Exostosin GT47 domain-containing protein</fullName>
    </recommendedName>
</protein>
<comment type="similarity">
    <text evidence="2">Belongs to the glycosyltransferase 47 family.</text>
</comment>
<sequence>MQKAVENLVKELNQETMSRSGKEKDKKIARIEAGLARARSLIKDAINKSRDSPPLTEDLDYVPQGEIYRNAYVFQRSYMLMQSMLKIYVYEEGDPPLFHYGPSKDIYSTEGIFLGLIESSTHFRTYDPDEAHLYFLPFSVVMILQNLFDPVIRDKAVLERVVQDYVRIVSTKYSYWNRSLGADHFMLSCHDWDRGGYIRGMRAVLISEDYVLPFSDVLDWDKFSVRVSVRELPELKRILLRIGDDGYKLLHERVKQVQRHFVVNDPPKRYDVFHMMIHSLWLRRLNLRINA</sequence>
<evidence type="ECO:0000256" key="1">
    <source>
        <dbReference type="ARBA" id="ARBA00004323"/>
    </source>
</evidence>
<dbReference type="PANTHER" id="PTHR11062">
    <property type="entry name" value="EXOSTOSIN HEPARAN SULFATE GLYCOSYLTRANSFERASE -RELATED"/>
    <property type="match status" value="1"/>
</dbReference>
<keyword evidence="5" id="KW-0333">Golgi apparatus</keyword>
<evidence type="ECO:0000256" key="4">
    <source>
        <dbReference type="ARBA" id="ARBA00022968"/>
    </source>
</evidence>
<proteinExistence type="inferred from homology"/>
<comment type="subcellular location">
    <subcellularLocation>
        <location evidence="1">Golgi apparatus membrane</location>
        <topology evidence="1">Single-pass type II membrane protein</topology>
    </subcellularLocation>
</comment>
<keyword evidence="8" id="KW-1185">Reference proteome</keyword>
<evidence type="ECO:0000313" key="8">
    <source>
        <dbReference type="Proteomes" id="UP001318860"/>
    </source>
</evidence>
<keyword evidence="3" id="KW-0328">Glycosyltransferase</keyword>
<organism evidence="7 8">
    <name type="scientific">Rehmannia glutinosa</name>
    <name type="common">Chinese foxglove</name>
    <dbReference type="NCBI Taxonomy" id="99300"/>
    <lineage>
        <taxon>Eukaryota</taxon>
        <taxon>Viridiplantae</taxon>
        <taxon>Streptophyta</taxon>
        <taxon>Embryophyta</taxon>
        <taxon>Tracheophyta</taxon>
        <taxon>Spermatophyta</taxon>
        <taxon>Magnoliopsida</taxon>
        <taxon>eudicotyledons</taxon>
        <taxon>Gunneridae</taxon>
        <taxon>Pentapetalae</taxon>
        <taxon>asterids</taxon>
        <taxon>lamiids</taxon>
        <taxon>Lamiales</taxon>
        <taxon>Orobanchaceae</taxon>
        <taxon>Rehmannieae</taxon>
        <taxon>Rehmannia</taxon>
    </lineage>
</organism>
<comment type="caution">
    <text evidence="7">The sequence shown here is derived from an EMBL/GenBank/DDBJ whole genome shotgun (WGS) entry which is preliminary data.</text>
</comment>
<dbReference type="Pfam" id="PF03016">
    <property type="entry name" value="Exostosin_GT47"/>
    <property type="match status" value="2"/>
</dbReference>
<reference evidence="7 8" key="1">
    <citation type="journal article" date="2021" name="Comput. Struct. Biotechnol. J.">
        <title>De novo genome assembly of the potent medicinal plant Rehmannia glutinosa using nanopore technology.</title>
        <authorList>
            <person name="Ma L."/>
            <person name="Dong C."/>
            <person name="Song C."/>
            <person name="Wang X."/>
            <person name="Zheng X."/>
            <person name="Niu Y."/>
            <person name="Chen S."/>
            <person name="Feng W."/>
        </authorList>
    </citation>
    <scope>NUCLEOTIDE SEQUENCE [LARGE SCALE GENOMIC DNA]</scope>
    <source>
        <strain evidence="7">DH-2019</strain>
    </source>
</reference>
<gene>
    <name evidence="7" type="ORF">DH2020_022694</name>
</gene>
<evidence type="ECO:0000256" key="5">
    <source>
        <dbReference type="ARBA" id="ARBA00023034"/>
    </source>
</evidence>
<dbReference type="Proteomes" id="UP001318860">
    <property type="component" value="Unassembled WGS sequence"/>
</dbReference>
<name>A0ABR0W6J3_REHGL</name>
<keyword evidence="4" id="KW-0812">Transmembrane</keyword>
<keyword evidence="4" id="KW-0735">Signal-anchor</keyword>
<accession>A0ABR0W6J3</accession>
<dbReference type="EMBL" id="JABTTQ020000013">
    <property type="protein sequence ID" value="KAK6142346.1"/>
    <property type="molecule type" value="Genomic_DNA"/>
</dbReference>
<evidence type="ECO:0000256" key="2">
    <source>
        <dbReference type="ARBA" id="ARBA00010271"/>
    </source>
</evidence>
<dbReference type="InterPro" id="IPR040911">
    <property type="entry name" value="Exostosin_GT47"/>
</dbReference>
<evidence type="ECO:0000259" key="6">
    <source>
        <dbReference type="Pfam" id="PF03016"/>
    </source>
</evidence>
<feature type="domain" description="Exostosin GT47" evidence="6">
    <location>
        <begin position="82"/>
        <end position="194"/>
    </location>
</feature>
<keyword evidence="3" id="KW-0808">Transferase</keyword>
<evidence type="ECO:0000256" key="3">
    <source>
        <dbReference type="ARBA" id="ARBA00022676"/>
    </source>
</evidence>
<evidence type="ECO:0000313" key="7">
    <source>
        <dbReference type="EMBL" id="KAK6142346.1"/>
    </source>
</evidence>
<dbReference type="PANTHER" id="PTHR11062:SF217">
    <property type="entry name" value="EXOSTOSIN FAMILY PROTEIN"/>
    <property type="match status" value="1"/>
</dbReference>